<dbReference type="GeneID" id="54556846"/>
<dbReference type="GO" id="GO:0016747">
    <property type="term" value="F:acyltransferase activity, transferring groups other than amino-acyl groups"/>
    <property type="evidence" value="ECO:0007669"/>
    <property type="project" value="InterPro"/>
</dbReference>
<dbReference type="AlphaFoldDB" id="A0A6A6D8S1"/>
<dbReference type="PROSITE" id="PS51186">
    <property type="entry name" value="GNAT"/>
    <property type="match status" value="1"/>
</dbReference>
<protein>
    <recommendedName>
        <fullName evidence="1">N-acetyltransferase domain-containing protein</fullName>
    </recommendedName>
</protein>
<evidence type="ECO:0000313" key="2">
    <source>
        <dbReference type="EMBL" id="KAF2174046.1"/>
    </source>
</evidence>
<dbReference type="Pfam" id="PF13508">
    <property type="entry name" value="Acetyltransf_7"/>
    <property type="match status" value="1"/>
</dbReference>
<proteinExistence type="predicted"/>
<dbReference type="InterPro" id="IPR000182">
    <property type="entry name" value="GNAT_dom"/>
</dbReference>
<dbReference type="OrthoDB" id="202470at2759"/>
<dbReference type="CDD" id="cd04301">
    <property type="entry name" value="NAT_SF"/>
    <property type="match status" value="1"/>
</dbReference>
<dbReference type="InterPro" id="IPR016181">
    <property type="entry name" value="Acyl_CoA_acyltransferase"/>
</dbReference>
<feature type="domain" description="N-acetyltransferase" evidence="1">
    <location>
        <begin position="3"/>
        <end position="153"/>
    </location>
</feature>
<sequence>MRTCIRPEETKDIQAIRDTIQAAFAAKSHLAHQESRIVDKLRESGDLTLSLAADGEDAIVGHVAVSPVRIEGQDHHIQGWYGLGPMAVHPGWQRQGIGTALVEQALKTLRDQAASGCVVLGRPELYTRFGFSRDHSLRVEGVPKRFTMVLPMKESMPIGIVKYHEAFNV</sequence>
<reference evidence="2" key="1">
    <citation type="journal article" date="2020" name="Stud. Mycol.">
        <title>101 Dothideomycetes genomes: a test case for predicting lifestyles and emergence of pathogens.</title>
        <authorList>
            <person name="Haridas S."/>
            <person name="Albert R."/>
            <person name="Binder M."/>
            <person name="Bloem J."/>
            <person name="Labutti K."/>
            <person name="Salamov A."/>
            <person name="Andreopoulos B."/>
            <person name="Baker S."/>
            <person name="Barry K."/>
            <person name="Bills G."/>
            <person name="Bluhm B."/>
            <person name="Cannon C."/>
            <person name="Castanera R."/>
            <person name="Culley D."/>
            <person name="Daum C."/>
            <person name="Ezra D."/>
            <person name="Gonzalez J."/>
            <person name="Henrissat B."/>
            <person name="Kuo A."/>
            <person name="Liang C."/>
            <person name="Lipzen A."/>
            <person name="Lutzoni F."/>
            <person name="Magnuson J."/>
            <person name="Mondo S."/>
            <person name="Nolan M."/>
            <person name="Ohm R."/>
            <person name="Pangilinan J."/>
            <person name="Park H.-J."/>
            <person name="Ramirez L."/>
            <person name="Alfaro M."/>
            <person name="Sun H."/>
            <person name="Tritt A."/>
            <person name="Yoshinaga Y."/>
            <person name="Zwiers L.-H."/>
            <person name="Turgeon B."/>
            <person name="Goodwin S."/>
            <person name="Spatafora J."/>
            <person name="Crous P."/>
            <person name="Grigoriev I."/>
        </authorList>
    </citation>
    <scope>NUCLEOTIDE SEQUENCE</scope>
    <source>
        <strain evidence="2">ATCC 36951</strain>
    </source>
</reference>
<dbReference type="Gene3D" id="3.40.630.30">
    <property type="match status" value="1"/>
</dbReference>
<dbReference type="InterPro" id="IPR050276">
    <property type="entry name" value="MshD_Acetyltransferase"/>
</dbReference>
<accession>A0A6A6D8S1</accession>
<dbReference type="PANTHER" id="PTHR43617">
    <property type="entry name" value="L-AMINO ACID N-ACETYLTRANSFERASE"/>
    <property type="match status" value="1"/>
</dbReference>
<gene>
    <name evidence="2" type="ORF">M409DRAFT_16321</name>
</gene>
<organism evidence="2 3">
    <name type="scientific">Zasmidium cellare ATCC 36951</name>
    <dbReference type="NCBI Taxonomy" id="1080233"/>
    <lineage>
        <taxon>Eukaryota</taxon>
        <taxon>Fungi</taxon>
        <taxon>Dikarya</taxon>
        <taxon>Ascomycota</taxon>
        <taxon>Pezizomycotina</taxon>
        <taxon>Dothideomycetes</taxon>
        <taxon>Dothideomycetidae</taxon>
        <taxon>Mycosphaerellales</taxon>
        <taxon>Mycosphaerellaceae</taxon>
        <taxon>Zasmidium</taxon>
    </lineage>
</organism>
<dbReference type="RefSeq" id="XP_033674935.1">
    <property type="nucleotide sequence ID" value="XM_033803574.1"/>
</dbReference>
<dbReference type="Proteomes" id="UP000799537">
    <property type="component" value="Unassembled WGS sequence"/>
</dbReference>
<evidence type="ECO:0000313" key="3">
    <source>
        <dbReference type="Proteomes" id="UP000799537"/>
    </source>
</evidence>
<name>A0A6A6D8S1_ZASCE</name>
<dbReference type="SUPFAM" id="SSF55729">
    <property type="entry name" value="Acyl-CoA N-acyltransferases (Nat)"/>
    <property type="match status" value="1"/>
</dbReference>
<dbReference type="EMBL" id="ML993579">
    <property type="protein sequence ID" value="KAF2174046.1"/>
    <property type="molecule type" value="Genomic_DNA"/>
</dbReference>
<keyword evidence="3" id="KW-1185">Reference proteome</keyword>
<dbReference type="PANTHER" id="PTHR43617:SF2">
    <property type="entry name" value="UPF0039 PROTEIN SLL0451"/>
    <property type="match status" value="1"/>
</dbReference>
<evidence type="ECO:0000259" key="1">
    <source>
        <dbReference type="PROSITE" id="PS51186"/>
    </source>
</evidence>